<evidence type="ECO:0000313" key="2">
    <source>
        <dbReference type="Proteomes" id="UP001159363"/>
    </source>
</evidence>
<accession>A0ABQ9GWA6</accession>
<organism evidence="1 2">
    <name type="scientific">Dryococelus australis</name>
    <dbReference type="NCBI Taxonomy" id="614101"/>
    <lineage>
        <taxon>Eukaryota</taxon>
        <taxon>Metazoa</taxon>
        <taxon>Ecdysozoa</taxon>
        <taxon>Arthropoda</taxon>
        <taxon>Hexapoda</taxon>
        <taxon>Insecta</taxon>
        <taxon>Pterygota</taxon>
        <taxon>Neoptera</taxon>
        <taxon>Polyneoptera</taxon>
        <taxon>Phasmatodea</taxon>
        <taxon>Verophasmatodea</taxon>
        <taxon>Anareolatae</taxon>
        <taxon>Phasmatidae</taxon>
        <taxon>Eurycanthinae</taxon>
        <taxon>Dryococelus</taxon>
    </lineage>
</organism>
<reference evidence="1 2" key="1">
    <citation type="submission" date="2023-02" db="EMBL/GenBank/DDBJ databases">
        <title>LHISI_Scaffold_Assembly.</title>
        <authorList>
            <person name="Stuart O.P."/>
            <person name="Cleave R."/>
            <person name="Magrath M.J.L."/>
            <person name="Mikheyev A.S."/>
        </authorList>
    </citation>
    <scope>NUCLEOTIDE SEQUENCE [LARGE SCALE GENOMIC DNA]</scope>
    <source>
        <strain evidence="1">Daus_M_001</strain>
        <tissue evidence="1">Leg muscle</tissue>
    </source>
</reference>
<name>A0ABQ9GWA6_9NEOP</name>
<proteinExistence type="predicted"/>
<comment type="caution">
    <text evidence="1">The sequence shown here is derived from an EMBL/GenBank/DDBJ whole genome shotgun (WGS) entry which is preliminary data.</text>
</comment>
<sequence>MTYTASSARSAITSTRVSTECSTKKDNIADVQDNVEGNTLQAEQDETTCLHLNEPGSIPGGVAPGFSHVGIVSDDATDYRIFSGVSHFPLPFISMLLHPHLTSSPSALETSMQCPDSPEVHTCAYLSPEVTSQVLSEFQEKYASIQGTAVVERLDCSPPIKANRFQYPACSLRIFAGRCRWSADIIGDLPFPPPFHSGPATYLASPSSALKTSIDTGEEDHLNSGRITPDISERNQAWSFHGPVSDTHPSCDVRFDVVLAEYAGFHKYSVYSEQHVHNEDATSYCVVFTAEEIGNLEYR</sequence>
<dbReference type="EMBL" id="JARBHB010000009">
    <property type="protein sequence ID" value="KAJ8876276.1"/>
    <property type="molecule type" value="Genomic_DNA"/>
</dbReference>
<evidence type="ECO:0000313" key="1">
    <source>
        <dbReference type="EMBL" id="KAJ8876276.1"/>
    </source>
</evidence>
<dbReference type="Proteomes" id="UP001159363">
    <property type="component" value="Chromosome 8"/>
</dbReference>
<gene>
    <name evidence="1" type="ORF">PR048_024186</name>
</gene>
<protein>
    <submittedName>
        <fullName evidence="1">Uncharacterized protein</fullName>
    </submittedName>
</protein>
<keyword evidence="2" id="KW-1185">Reference proteome</keyword>